<dbReference type="GO" id="GO:0005886">
    <property type="term" value="C:plasma membrane"/>
    <property type="evidence" value="ECO:0007669"/>
    <property type="project" value="UniProtKB-SubCell"/>
</dbReference>
<keyword evidence="2" id="KW-1003">Cell membrane</keyword>
<dbReference type="Proteomes" id="UP000051017">
    <property type="component" value="Unassembled WGS sequence"/>
</dbReference>
<feature type="transmembrane region" description="Helical" evidence="8">
    <location>
        <begin position="324"/>
        <end position="343"/>
    </location>
</feature>
<evidence type="ECO:0000256" key="6">
    <source>
        <dbReference type="ARBA" id="ARBA00023136"/>
    </source>
</evidence>
<dbReference type="InterPro" id="IPR036514">
    <property type="entry name" value="SGNH_hydro_sf"/>
</dbReference>
<evidence type="ECO:0000259" key="9">
    <source>
        <dbReference type="Pfam" id="PF01757"/>
    </source>
</evidence>
<evidence type="ECO:0000256" key="7">
    <source>
        <dbReference type="ARBA" id="ARBA00023315"/>
    </source>
</evidence>
<evidence type="ECO:0000256" key="2">
    <source>
        <dbReference type="ARBA" id="ARBA00022475"/>
    </source>
</evidence>
<dbReference type="SUPFAM" id="SSF52266">
    <property type="entry name" value="SGNH hydrolase"/>
    <property type="match status" value="1"/>
</dbReference>
<keyword evidence="7" id="KW-0012">Acyltransferase</keyword>
<feature type="transmembrane region" description="Helical" evidence="8">
    <location>
        <begin position="7"/>
        <end position="27"/>
    </location>
</feature>
<gene>
    <name evidence="10" type="ORF">ABR75_05875</name>
</gene>
<dbReference type="EMBL" id="LIBJ01000084">
    <property type="protein sequence ID" value="KRO48483.1"/>
    <property type="molecule type" value="Genomic_DNA"/>
</dbReference>
<organism evidence="10 11">
    <name type="scientific">Acidimicrobiia bacterium BACL6 MAG-120924-bin43</name>
    <dbReference type="NCBI Taxonomy" id="1655583"/>
    <lineage>
        <taxon>Bacteria</taxon>
        <taxon>Bacillati</taxon>
        <taxon>Actinomycetota</taxon>
        <taxon>Acidimicrobiia</taxon>
        <taxon>acIV cluster</taxon>
    </lineage>
</organism>
<reference evidence="10 11" key="1">
    <citation type="submission" date="2015-10" db="EMBL/GenBank/DDBJ databases">
        <title>Metagenome-Assembled Genomes uncover a global brackish microbiome.</title>
        <authorList>
            <person name="Hugerth L.W."/>
            <person name="Larsson J."/>
            <person name="Alneberg J."/>
            <person name="Lindh M.V."/>
            <person name="Legrand C."/>
            <person name="Pinhassi J."/>
            <person name="Andersson A.F."/>
        </authorList>
    </citation>
    <scope>NUCLEOTIDE SEQUENCE [LARGE SCALE GENOMIC DNA]</scope>
    <source>
        <strain evidence="10">BACL6 MAG-120924-bin43</strain>
    </source>
</reference>
<dbReference type="PANTHER" id="PTHR23028:SF53">
    <property type="entry name" value="ACYL_TRANSF_3 DOMAIN-CONTAINING PROTEIN"/>
    <property type="match status" value="1"/>
</dbReference>
<evidence type="ECO:0000256" key="1">
    <source>
        <dbReference type="ARBA" id="ARBA00004651"/>
    </source>
</evidence>
<evidence type="ECO:0000256" key="5">
    <source>
        <dbReference type="ARBA" id="ARBA00022989"/>
    </source>
</evidence>
<feature type="transmembrane region" description="Helical" evidence="8">
    <location>
        <begin position="256"/>
        <end position="273"/>
    </location>
</feature>
<feature type="transmembrane region" description="Helical" evidence="8">
    <location>
        <begin position="411"/>
        <end position="433"/>
    </location>
</feature>
<dbReference type="AlphaFoldDB" id="A0A0R2QK26"/>
<evidence type="ECO:0000256" key="4">
    <source>
        <dbReference type="ARBA" id="ARBA00022692"/>
    </source>
</evidence>
<proteinExistence type="predicted"/>
<evidence type="ECO:0000313" key="10">
    <source>
        <dbReference type="EMBL" id="KRO48483.1"/>
    </source>
</evidence>
<dbReference type="InterPro" id="IPR050879">
    <property type="entry name" value="Acyltransferase_3"/>
</dbReference>
<feature type="transmembrane region" description="Helical" evidence="8">
    <location>
        <begin position="79"/>
        <end position="98"/>
    </location>
</feature>
<keyword evidence="5 8" id="KW-1133">Transmembrane helix</keyword>
<accession>A0A0R2QK26</accession>
<protein>
    <recommendedName>
        <fullName evidence="9">Acyltransferase 3 domain-containing protein</fullName>
    </recommendedName>
</protein>
<feature type="transmembrane region" description="Helical" evidence="8">
    <location>
        <begin position="363"/>
        <end position="381"/>
    </location>
</feature>
<feature type="transmembrane region" description="Helical" evidence="8">
    <location>
        <begin position="118"/>
        <end position="137"/>
    </location>
</feature>
<feature type="transmembrane region" description="Helical" evidence="8">
    <location>
        <begin position="293"/>
        <end position="312"/>
    </location>
</feature>
<keyword evidence="6 8" id="KW-0472">Membrane</keyword>
<name>A0A0R2QK26_9ACTN</name>
<sequence>MNRQQSLRYLPGLDGLRAVAVIAVILYHANKRWVSGGFLGVEVFFVISGYLITMLLINESQENGKINFRAFWMRRARRLLPALWTLLIGVTTYCALFERDTLGNLRGDVLAAFMYGFNWFQIWVGTSYFSAFGFVPLRHLWSLAVEEQFYLVWPVLIAVVLKLFGRRPVLLGTLFFTASIAVSIYVAKTFEPGANGSVLETPDHYLAIFGHAVSKVDFLFLGTLGRSGGLLIGSALAFWWKPSMFHIDHPTSERHIVSIVGWLGVLGLGAMLWSFHDVVEGGVDGGTSGYAPLFQGGFLLVGLASIAIIAAAVHPHTVLSKRVLGNPVLVYIGQRSYGLYLFHWPIFQFYRQFAGRGLNVIEFVLLFTLALFVTEVSYRYIEMPVRSGRLRETWDKFRHSRLDSDREKRQSIIAVAVVAAVIPIFALVSLATAQVKLDDIGQSLADGESGVVNVMSSTTVAASTLTTLSGATGVVDTIMPSPSTTTLDGQVIEIIAIGDSVMLGAANVLTERGITVDALKSRPFRQALEICNYLKSVNRLGEIVIIHLGTNNYVDQKTLDEIMVTLADIDTVVFMTNHVPGKKWQEPNNLLLRAMPDQYGNVKILDWYTIAEAHPEYLYGDKIHLNLEGRAVYADLIMQVIGK</sequence>
<keyword evidence="4 8" id="KW-0812">Transmembrane</keyword>
<feature type="transmembrane region" description="Helical" evidence="8">
    <location>
        <begin position="218"/>
        <end position="240"/>
    </location>
</feature>
<dbReference type="PANTHER" id="PTHR23028">
    <property type="entry name" value="ACETYLTRANSFERASE"/>
    <property type="match status" value="1"/>
</dbReference>
<evidence type="ECO:0000256" key="3">
    <source>
        <dbReference type="ARBA" id="ARBA00022679"/>
    </source>
</evidence>
<dbReference type="InterPro" id="IPR002656">
    <property type="entry name" value="Acyl_transf_3_dom"/>
</dbReference>
<feature type="transmembrane region" description="Helical" evidence="8">
    <location>
        <begin position="33"/>
        <end position="58"/>
    </location>
</feature>
<evidence type="ECO:0000256" key="8">
    <source>
        <dbReference type="SAM" id="Phobius"/>
    </source>
</evidence>
<dbReference type="GO" id="GO:0016747">
    <property type="term" value="F:acyltransferase activity, transferring groups other than amino-acyl groups"/>
    <property type="evidence" value="ECO:0007669"/>
    <property type="project" value="InterPro"/>
</dbReference>
<dbReference type="GO" id="GO:0009103">
    <property type="term" value="P:lipopolysaccharide biosynthetic process"/>
    <property type="evidence" value="ECO:0007669"/>
    <property type="project" value="TreeGrafter"/>
</dbReference>
<comment type="subcellular location">
    <subcellularLocation>
        <location evidence="1">Cell membrane</location>
        <topology evidence="1">Multi-pass membrane protein</topology>
    </subcellularLocation>
</comment>
<keyword evidence="3" id="KW-0808">Transferase</keyword>
<dbReference type="Pfam" id="PF01757">
    <property type="entry name" value="Acyl_transf_3"/>
    <property type="match status" value="1"/>
</dbReference>
<dbReference type="Gene3D" id="3.40.50.1110">
    <property type="entry name" value="SGNH hydrolase"/>
    <property type="match status" value="1"/>
</dbReference>
<feature type="domain" description="Acyltransferase 3" evidence="9">
    <location>
        <begin position="11"/>
        <end position="374"/>
    </location>
</feature>
<comment type="caution">
    <text evidence="10">The sequence shown here is derived from an EMBL/GenBank/DDBJ whole genome shotgun (WGS) entry which is preliminary data.</text>
</comment>
<evidence type="ECO:0000313" key="11">
    <source>
        <dbReference type="Proteomes" id="UP000051017"/>
    </source>
</evidence>